<evidence type="ECO:0000313" key="5">
    <source>
        <dbReference type="Proteomes" id="UP000195897"/>
    </source>
</evidence>
<dbReference type="Proteomes" id="UP000195897">
    <property type="component" value="Unassembled WGS sequence"/>
</dbReference>
<evidence type="ECO:0000313" key="4">
    <source>
        <dbReference type="Proteomes" id="UP000195326"/>
    </source>
</evidence>
<dbReference type="InterPro" id="IPR016732">
    <property type="entry name" value="UCP018688"/>
</dbReference>
<name>A0A1Y4LAS6_9FIRM</name>
<dbReference type="Proteomes" id="UP000195326">
    <property type="component" value="Unassembled WGS sequence"/>
</dbReference>
<dbReference type="EMBL" id="NFKL01000001">
    <property type="protein sequence ID" value="OUP60806.1"/>
    <property type="molecule type" value="Genomic_DNA"/>
</dbReference>
<dbReference type="Pfam" id="PF09924">
    <property type="entry name" value="LPG_synthase_C"/>
    <property type="match status" value="1"/>
</dbReference>
<dbReference type="PIRSF" id="PIRSF018688">
    <property type="entry name" value="UCP018688"/>
    <property type="match status" value="1"/>
</dbReference>
<evidence type="ECO:0000259" key="1">
    <source>
        <dbReference type="Pfam" id="PF09924"/>
    </source>
</evidence>
<organism evidence="2 5">
    <name type="scientific">Butyricicoccus pullicaecorum</name>
    <dbReference type="NCBI Taxonomy" id="501571"/>
    <lineage>
        <taxon>Bacteria</taxon>
        <taxon>Bacillati</taxon>
        <taxon>Bacillota</taxon>
        <taxon>Clostridia</taxon>
        <taxon>Eubacteriales</taxon>
        <taxon>Butyricicoccaceae</taxon>
        <taxon>Butyricicoccus</taxon>
    </lineage>
</organism>
<protein>
    <recommendedName>
        <fullName evidence="1">Phosphatidylglycerol lysyltransferase C-terminal domain-containing protein</fullName>
    </recommendedName>
</protein>
<accession>A0A1Y4LAS6</accession>
<comment type="caution">
    <text evidence="2">The sequence shown here is derived from an EMBL/GenBank/DDBJ whole genome shotgun (WGS) entry which is preliminary data.</text>
</comment>
<dbReference type="RefSeq" id="WP_016146615.1">
    <property type="nucleotide sequence ID" value="NZ_CABKSA010000001.1"/>
</dbReference>
<dbReference type="SUPFAM" id="SSF55729">
    <property type="entry name" value="Acyl-CoA N-acyltransferases (Nat)"/>
    <property type="match status" value="2"/>
</dbReference>
<dbReference type="PANTHER" id="PTHR41373">
    <property type="entry name" value="DUF2156 DOMAIN-CONTAINING PROTEIN"/>
    <property type="match status" value="1"/>
</dbReference>
<sequence length="303" mass="34795">MLDFREITLEDKERVEACARAHNYHLCEHCFVDLYIWRDHYDTKICFLGDFLLVKMRDADSGKEMYLAPIGEGSLCQPVAALREDAAERGNPFIMVSVAEDMIERMETCCPGQFDYSYNEGAADYVYLSEKLQTLSGKKLQSKRNLVNRFLANYEGRWSYEDITPDNVREALKFHFKWCEMNGCMRDHAFFGETCAVGIGLNNWDALGLRGGLLRLDGEVIAFTFGCRATDDMYVVQIEKADHNIPGAYQMINQQFVKRNCTDVMYVNREEDLGLEGLRKAKQSYYPAFLSKKYVAVPKGEAQ</sequence>
<proteinExistence type="predicted"/>
<reference evidence="4 5" key="1">
    <citation type="submission" date="2017-04" db="EMBL/GenBank/DDBJ databases">
        <title>Function of individual gut microbiota members based on whole genome sequencing of pure cultures obtained from chicken caecum.</title>
        <authorList>
            <person name="Medvecky M."/>
            <person name="Cejkova D."/>
            <person name="Polansky O."/>
            <person name="Karasova D."/>
            <person name="Kubasova T."/>
            <person name="Cizek A."/>
            <person name="Rychlik I."/>
        </authorList>
    </citation>
    <scope>NUCLEOTIDE SEQUENCE [LARGE SCALE GENOMIC DNA]</scope>
    <source>
        <strain evidence="4">An179</strain>
        <strain evidence="5">An180</strain>
    </source>
</reference>
<dbReference type="STRING" id="501571.GCA_900143195_02102"/>
<dbReference type="InterPro" id="IPR016181">
    <property type="entry name" value="Acyl_CoA_acyltransferase"/>
</dbReference>
<gene>
    <name evidence="3" type="ORF">B5F15_00910</name>
    <name evidence="2" type="ORF">B5F17_04330</name>
</gene>
<dbReference type="PANTHER" id="PTHR41373:SF1">
    <property type="entry name" value="PHOSPHATIDYLGLYCEROL LYSYLTRANSFERASE C-TERMINAL DOMAIN-CONTAINING PROTEIN"/>
    <property type="match status" value="1"/>
</dbReference>
<dbReference type="EMBL" id="NFKK01000003">
    <property type="protein sequence ID" value="OUP53817.1"/>
    <property type="molecule type" value="Genomic_DNA"/>
</dbReference>
<evidence type="ECO:0000313" key="2">
    <source>
        <dbReference type="EMBL" id="OUP53817.1"/>
    </source>
</evidence>
<feature type="domain" description="Phosphatidylglycerol lysyltransferase C-terminal" evidence="1">
    <location>
        <begin position="26"/>
        <end position="296"/>
    </location>
</feature>
<reference evidence="2" key="2">
    <citation type="journal article" date="2018" name="BMC Genomics">
        <title>Whole genome sequencing and function prediction of 133 gut anaerobes isolated from chicken caecum in pure cultures.</title>
        <authorList>
            <person name="Medvecky M."/>
            <person name="Cejkova D."/>
            <person name="Polansky O."/>
            <person name="Karasova D."/>
            <person name="Kubasova T."/>
            <person name="Cizek A."/>
            <person name="Rychlik I."/>
        </authorList>
    </citation>
    <scope>NUCLEOTIDE SEQUENCE</scope>
    <source>
        <strain evidence="3">An179</strain>
        <strain evidence="2">An180</strain>
    </source>
</reference>
<evidence type="ECO:0000313" key="3">
    <source>
        <dbReference type="EMBL" id="OUP60806.1"/>
    </source>
</evidence>
<dbReference type="AlphaFoldDB" id="A0A1Y4LAS6"/>
<dbReference type="InterPro" id="IPR024320">
    <property type="entry name" value="LPG_synthase_C"/>
</dbReference>
<dbReference type="Gene3D" id="3.40.630.30">
    <property type="match status" value="1"/>
</dbReference>